<dbReference type="PANTHER" id="PTHR45527:SF1">
    <property type="entry name" value="FATTY ACID SYNTHASE"/>
    <property type="match status" value="1"/>
</dbReference>
<dbReference type="PROSITE" id="PS00455">
    <property type="entry name" value="AMP_BINDING"/>
    <property type="match status" value="1"/>
</dbReference>
<dbReference type="GO" id="GO:0043041">
    <property type="term" value="P:amino acid activation for nonribosomal peptide biosynthetic process"/>
    <property type="evidence" value="ECO:0007669"/>
    <property type="project" value="TreeGrafter"/>
</dbReference>
<proteinExistence type="predicted"/>
<organism evidence="2 3">
    <name type="scientific">Longispora fulva</name>
    <dbReference type="NCBI Taxonomy" id="619741"/>
    <lineage>
        <taxon>Bacteria</taxon>
        <taxon>Bacillati</taxon>
        <taxon>Actinomycetota</taxon>
        <taxon>Actinomycetes</taxon>
        <taxon>Micromonosporales</taxon>
        <taxon>Micromonosporaceae</taxon>
        <taxon>Longispora</taxon>
    </lineage>
</organism>
<accession>A0A8J7GPV7</accession>
<evidence type="ECO:0000313" key="2">
    <source>
        <dbReference type="EMBL" id="MBG6136724.1"/>
    </source>
</evidence>
<keyword evidence="3" id="KW-1185">Reference proteome</keyword>
<dbReference type="InterPro" id="IPR036736">
    <property type="entry name" value="ACP-like_sf"/>
</dbReference>
<dbReference type="CDD" id="cd05930">
    <property type="entry name" value="A_NRPS"/>
    <property type="match status" value="1"/>
</dbReference>
<dbReference type="InterPro" id="IPR020845">
    <property type="entry name" value="AMP-binding_CS"/>
</dbReference>
<dbReference type="Gene3D" id="3.30.300.30">
    <property type="match status" value="1"/>
</dbReference>
<dbReference type="Gene3D" id="1.10.1200.10">
    <property type="entry name" value="ACP-like"/>
    <property type="match status" value="1"/>
</dbReference>
<dbReference type="PROSITE" id="PS50075">
    <property type="entry name" value="CARRIER"/>
    <property type="match status" value="1"/>
</dbReference>
<dbReference type="InterPro" id="IPR045851">
    <property type="entry name" value="AMP-bd_C_sf"/>
</dbReference>
<protein>
    <submittedName>
        <fullName evidence="2">Amino acid adenylation domain-containing protein</fullName>
    </submittedName>
</protein>
<feature type="domain" description="Carrier" evidence="1">
    <location>
        <begin position="724"/>
        <end position="799"/>
    </location>
</feature>
<reference evidence="2" key="1">
    <citation type="submission" date="2020-11" db="EMBL/GenBank/DDBJ databases">
        <title>Sequencing the genomes of 1000 actinobacteria strains.</title>
        <authorList>
            <person name="Klenk H.-P."/>
        </authorList>
    </citation>
    <scope>NUCLEOTIDE SEQUENCE</scope>
    <source>
        <strain evidence="2">DSM 45356</strain>
    </source>
</reference>
<evidence type="ECO:0000313" key="3">
    <source>
        <dbReference type="Proteomes" id="UP000622552"/>
    </source>
</evidence>
<dbReference type="GO" id="GO:0031177">
    <property type="term" value="F:phosphopantetheine binding"/>
    <property type="evidence" value="ECO:0007669"/>
    <property type="project" value="TreeGrafter"/>
</dbReference>
<dbReference type="GO" id="GO:0005737">
    <property type="term" value="C:cytoplasm"/>
    <property type="evidence" value="ECO:0007669"/>
    <property type="project" value="TreeGrafter"/>
</dbReference>
<comment type="caution">
    <text evidence="2">The sequence shown here is derived from an EMBL/GenBank/DDBJ whole genome shotgun (WGS) entry which is preliminary data.</text>
</comment>
<sequence length="799" mass="84316">MTVLPSWSGTPDAPPGTVAVPPPAGLAAATEGFGVPVAVLGLAALARVTGLMASENQIVIGYRDTTVTATTREVTWRELVTQLHAQTGTARPGATAVEPGAADPSAATGTVASGAGTPVPVDVGFGVVPGAALTVDLEGDRLLVRHDRRVADDEHAARIAGYLTTALAALIAAPDAPVEDTDLLSAAERHHQLHERGGEVRNLPADRFHEIFARRAAEHPDRVAVVHSGVTYSYAWLNAAANQIAHALLAHGLRPEEVVMTATERTPHWLAAIIGILKAGGAYLPTEPGYPAPRVTTVREQSGCRIVLTESDVDGTPDYAGLAEALREPGVVALPIADLLAAGHPVTDPTVAVGLDQLAYIYFTSGSTGRPKGAMCTHHGMINHLVAKTVDFEIDEHSRVVQKAQQTFDISLWQLIAPLMAGGSTLIATRDEILDVRRFLATVSGGGATVVQVVPSYLDVMLRIAEDSGDPVDLGDVRYISATGEALNKTLVTRWFAQFPDIRLVNAYGATEASDDTNHEIMSGVPSEDLTPVGRPVTNVVVYILDPDDRLVPLGTPGEIVVSGVCVGRGYVNDPARTADAFGDDPFRPGQRIYRTGDFGRWLPTGSVEFHGRRDEQVKVNGIRIELGEVEARILEHPRVLAAAVVITPMPGTGKSLVAFYETGDGLTDDELRVHLRAALPAASVPAQLVAVDRLPLNSNGKVDKKTLIARAQALPTGAAVRTAPRTPTEHRLAAAWAAALGMPAERIGGDDHFFELGGASLSALRMVAELDGLITLPQLLSHPVLRELAAVVDKEASA</sequence>
<dbReference type="AlphaFoldDB" id="A0A8J7GPV7"/>
<dbReference type="Pfam" id="PF13193">
    <property type="entry name" value="AMP-binding_C"/>
    <property type="match status" value="1"/>
</dbReference>
<dbReference type="SUPFAM" id="SSF47336">
    <property type="entry name" value="ACP-like"/>
    <property type="match status" value="1"/>
</dbReference>
<dbReference type="EMBL" id="JADOUF010000001">
    <property type="protein sequence ID" value="MBG6136724.1"/>
    <property type="molecule type" value="Genomic_DNA"/>
</dbReference>
<dbReference type="SUPFAM" id="SSF52777">
    <property type="entry name" value="CoA-dependent acyltransferases"/>
    <property type="match status" value="1"/>
</dbReference>
<dbReference type="InterPro" id="IPR025110">
    <property type="entry name" value="AMP-bd_C"/>
</dbReference>
<dbReference type="InterPro" id="IPR042099">
    <property type="entry name" value="ANL_N_sf"/>
</dbReference>
<dbReference type="Pfam" id="PF00550">
    <property type="entry name" value="PP-binding"/>
    <property type="match status" value="1"/>
</dbReference>
<dbReference type="InterPro" id="IPR000873">
    <property type="entry name" value="AMP-dep_synth/lig_dom"/>
</dbReference>
<dbReference type="GO" id="GO:0044550">
    <property type="term" value="P:secondary metabolite biosynthetic process"/>
    <property type="evidence" value="ECO:0007669"/>
    <property type="project" value="TreeGrafter"/>
</dbReference>
<dbReference type="Gene3D" id="3.30.559.30">
    <property type="entry name" value="Nonribosomal peptide synthetase, condensation domain"/>
    <property type="match status" value="1"/>
</dbReference>
<dbReference type="RefSeq" id="WP_197003660.1">
    <property type="nucleotide sequence ID" value="NZ_BONS01000016.1"/>
</dbReference>
<dbReference type="Proteomes" id="UP000622552">
    <property type="component" value="Unassembled WGS sequence"/>
</dbReference>
<dbReference type="NCBIfam" id="TIGR01733">
    <property type="entry name" value="AA-adenyl-dom"/>
    <property type="match status" value="1"/>
</dbReference>
<dbReference type="Gene3D" id="3.40.50.12780">
    <property type="entry name" value="N-terminal domain of ligase-like"/>
    <property type="match status" value="1"/>
</dbReference>
<dbReference type="Pfam" id="PF00501">
    <property type="entry name" value="AMP-binding"/>
    <property type="match status" value="1"/>
</dbReference>
<evidence type="ECO:0000259" key="1">
    <source>
        <dbReference type="PROSITE" id="PS50075"/>
    </source>
</evidence>
<name>A0A8J7GPV7_9ACTN</name>
<dbReference type="InterPro" id="IPR009081">
    <property type="entry name" value="PP-bd_ACP"/>
</dbReference>
<dbReference type="SUPFAM" id="SSF56801">
    <property type="entry name" value="Acetyl-CoA synthetase-like"/>
    <property type="match status" value="1"/>
</dbReference>
<dbReference type="PANTHER" id="PTHR45527">
    <property type="entry name" value="NONRIBOSOMAL PEPTIDE SYNTHETASE"/>
    <property type="match status" value="1"/>
</dbReference>
<gene>
    <name evidence="2" type="ORF">IW245_002918</name>
</gene>
<dbReference type="InterPro" id="IPR010071">
    <property type="entry name" value="AA_adenyl_dom"/>
</dbReference>